<evidence type="ECO:0000256" key="4">
    <source>
        <dbReference type="ARBA" id="ARBA00050776"/>
    </source>
</evidence>
<dbReference type="InterPro" id="IPR015422">
    <property type="entry name" value="PyrdxlP-dep_Trfase_small"/>
</dbReference>
<protein>
    <submittedName>
        <fullName evidence="7">Selenocysteine lyase/Cysteine desulfurase</fullName>
    </submittedName>
</protein>
<dbReference type="AlphaFoldDB" id="A0A1M6QK21"/>
<proteinExistence type="inferred from homology"/>
<sequence>MDSVGESMIDKKIQLNIRNEIVGINCKVPLSNGKYVTAINFDNAATTPPFKTVINDINRFAPWYSSIHRGTGYKSKYSSRMYEESRETIMEFINANLNSDTIIFVKNTTEAINKLAHRLLPEKNKNVVLSTLMEHHSNDLPWRKRFNIDYIEVDSKGRLSIADLKNKLNKYKNSVRLVTVTGASNVTGYINPIHEIAKLAHKYGAEILVDAAQLISHAPIDMKPKNSPEHIDYLAFSAHKMYAPFGIGVLIGPKSTFEKGEPEYSGGGTIDIVTHDYIKWAKSPHKDEAGSPNIIGVIALISAINTLSLIGMENIFEHEKKLLNYVIKRLKEVPDIILYGDTNNYKDRLGIITFNIKGIHHEILANILSYEGGIAVRNGCFCAHPYIHRLLNINKKIIDERIKNPDMPHPGMVRISFGLYNNFAEIDNLINLLKIISNNKKYFIEKYNSKYFLM</sequence>
<dbReference type="InterPro" id="IPR000192">
    <property type="entry name" value="Aminotrans_V_dom"/>
</dbReference>
<keyword evidence="7" id="KW-0456">Lyase</keyword>
<evidence type="ECO:0000259" key="6">
    <source>
        <dbReference type="Pfam" id="PF00266"/>
    </source>
</evidence>
<gene>
    <name evidence="7" type="ORF">SAMN02745883_01534</name>
</gene>
<dbReference type="InterPro" id="IPR015424">
    <property type="entry name" value="PyrdxlP-dep_Trfase"/>
</dbReference>
<reference evidence="7 8" key="1">
    <citation type="submission" date="2016-11" db="EMBL/GenBank/DDBJ databases">
        <authorList>
            <person name="Jaros S."/>
            <person name="Januszkiewicz K."/>
            <person name="Wedrychowicz H."/>
        </authorList>
    </citation>
    <scope>NUCLEOTIDE SEQUENCE [LARGE SCALE GENOMIC DNA]</scope>
    <source>
        <strain evidence="7 8">DSM 14501</strain>
    </source>
</reference>
<evidence type="ECO:0000256" key="1">
    <source>
        <dbReference type="ARBA" id="ARBA00001933"/>
    </source>
</evidence>
<evidence type="ECO:0000256" key="2">
    <source>
        <dbReference type="ARBA" id="ARBA00010447"/>
    </source>
</evidence>
<dbReference type="PANTHER" id="PTHR43586:SF8">
    <property type="entry name" value="CYSTEINE DESULFURASE 1, CHLOROPLASTIC"/>
    <property type="match status" value="1"/>
</dbReference>
<organism evidence="7 8">
    <name type="scientific">Caminicella sporogenes DSM 14501</name>
    <dbReference type="NCBI Taxonomy" id="1121266"/>
    <lineage>
        <taxon>Bacteria</taxon>
        <taxon>Bacillati</taxon>
        <taxon>Bacillota</taxon>
        <taxon>Clostridia</taxon>
        <taxon>Peptostreptococcales</taxon>
        <taxon>Caminicellaceae</taxon>
        <taxon>Caminicella</taxon>
    </lineage>
</organism>
<dbReference type="SUPFAM" id="SSF53383">
    <property type="entry name" value="PLP-dependent transferases"/>
    <property type="match status" value="1"/>
</dbReference>
<dbReference type="Gene3D" id="3.40.640.10">
    <property type="entry name" value="Type I PLP-dependent aspartate aminotransferase-like (Major domain)"/>
    <property type="match status" value="1"/>
</dbReference>
<dbReference type="GO" id="GO:0031071">
    <property type="term" value="F:cysteine desulfurase activity"/>
    <property type="evidence" value="ECO:0007669"/>
    <property type="project" value="UniProtKB-EC"/>
</dbReference>
<evidence type="ECO:0000256" key="5">
    <source>
        <dbReference type="RuleBase" id="RU004504"/>
    </source>
</evidence>
<dbReference type="Proteomes" id="UP000184082">
    <property type="component" value="Unassembled WGS sequence"/>
</dbReference>
<comment type="similarity">
    <text evidence="2">Belongs to the class-V pyridoxal-phosphate-dependent aminotransferase family. Csd subfamily.</text>
</comment>
<dbReference type="GO" id="GO:0016829">
    <property type="term" value="F:lyase activity"/>
    <property type="evidence" value="ECO:0007669"/>
    <property type="project" value="UniProtKB-KW"/>
</dbReference>
<dbReference type="PANTHER" id="PTHR43586">
    <property type="entry name" value="CYSTEINE DESULFURASE"/>
    <property type="match status" value="1"/>
</dbReference>
<comment type="catalytic activity">
    <reaction evidence="4">
        <text>(sulfur carrier)-H + L-cysteine = (sulfur carrier)-SH + L-alanine</text>
        <dbReference type="Rhea" id="RHEA:43892"/>
        <dbReference type="Rhea" id="RHEA-COMP:14737"/>
        <dbReference type="Rhea" id="RHEA-COMP:14739"/>
        <dbReference type="ChEBI" id="CHEBI:29917"/>
        <dbReference type="ChEBI" id="CHEBI:35235"/>
        <dbReference type="ChEBI" id="CHEBI:57972"/>
        <dbReference type="ChEBI" id="CHEBI:64428"/>
        <dbReference type="EC" id="2.8.1.7"/>
    </reaction>
</comment>
<dbReference type="EMBL" id="FRAJ01000011">
    <property type="protein sequence ID" value="SHK20582.1"/>
    <property type="molecule type" value="Genomic_DNA"/>
</dbReference>
<dbReference type="Pfam" id="PF00266">
    <property type="entry name" value="Aminotran_5"/>
    <property type="match status" value="1"/>
</dbReference>
<keyword evidence="3" id="KW-0663">Pyridoxal phosphate</keyword>
<dbReference type="PROSITE" id="PS00595">
    <property type="entry name" value="AA_TRANSFER_CLASS_5"/>
    <property type="match status" value="1"/>
</dbReference>
<dbReference type="InterPro" id="IPR020578">
    <property type="entry name" value="Aminotrans_V_PyrdxlP_BS"/>
</dbReference>
<dbReference type="Gene3D" id="3.90.1150.10">
    <property type="entry name" value="Aspartate Aminotransferase, domain 1"/>
    <property type="match status" value="1"/>
</dbReference>
<dbReference type="STRING" id="1121266.SAMN02745883_01534"/>
<evidence type="ECO:0000256" key="3">
    <source>
        <dbReference type="ARBA" id="ARBA00022898"/>
    </source>
</evidence>
<keyword evidence="8" id="KW-1185">Reference proteome</keyword>
<accession>A0A1M6QK21</accession>
<comment type="cofactor">
    <cofactor evidence="1 5">
        <name>pyridoxal 5'-phosphate</name>
        <dbReference type="ChEBI" id="CHEBI:597326"/>
    </cofactor>
</comment>
<evidence type="ECO:0000313" key="7">
    <source>
        <dbReference type="EMBL" id="SHK20582.1"/>
    </source>
</evidence>
<feature type="domain" description="Aminotransferase class V" evidence="6">
    <location>
        <begin position="39"/>
        <end position="429"/>
    </location>
</feature>
<name>A0A1M6QK21_9FIRM</name>
<evidence type="ECO:0000313" key="8">
    <source>
        <dbReference type="Proteomes" id="UP000184082"/>
    </source>
</evidence>
<dbReference type="InterPro" id="IPR015421">
    <property type="entry name" value="PyrdxlP-dep_Trfase_major"/>
</dbReference>